<protein>
    <recommendedName>
        <fullName evidence="3">J domain-containing protein</fullName>
    </recommendedName>
</protein>
<dbReference type="OrthoDB" id="666364at2759"/>
<dbReference type="InterPro" id="IPR018253">
    <property type="entry name" value="DnaJ_domain_CS"/>
</dbReference>
<keyword evidence="1" id="KW-0143">Chaperone</keyword>
<dbReference type="PROSITE" id="PS50076">
    <property type="entry name" value="DNAJ_2"/>
    <property type="match status" value="1"/>
</dbReference>
<accession>S3CQ94</accession>
<dbReference type="STRING" id="1262450.S3CQ94"/>
<feature type="compositionally biased region" description="Acidic residues" evidence="2">
    <location>
        <begin position="262"/>
        <end position="271"/>
    </location>
</feature>
<dbReference type="PROSITE" id="PS00636">
    <property type="entry name" value="DNAJ_1"/>
    <property type="match status" value="1"/>
</dbReference>
<dbReference type="Proteomes" id="UP000016923">
    <property type="component" value="Unassembled WGS sequence"/>
</dbReference>
<dbReference type="VEuPathDB" id="FungiDB:F503_08553"/>
<dbReference type="PANTHER" id="PTHR44157">
    <property type="entry name" value="DNAJ HOMOLOG SUBFAMILY C MEMBER 11"/>
    <property type="match status" value="1"/>
</dbReference>
<proteinExistence type="predicted"/>
<feature type="region of interest" description="Disordered" evidence="2">
    <location>
        <begin position="1271"/>
        <end position="1298"/>
    </location>
</feature>
<dbReference type="EMBL" id="KE148174">
    <property type="protein sequence ID" value="EPE02790.1"/>
    <property type="molecule type" value="Genomic_DNA"/>
</dbReference>
<feature type="domain" description="J" evidence="3">
    <location>
        <begin position="387"/>
        <end position="491"/>
    </location>
</feature>
<feature type="region of interest" description="Disordered" evidence="2">
    <location>
        <begin position="1387"/>
        <end position="1409"/>
    </location>
</feature>
<dbReference type="InterPro" id="IPR001623">
    <property type="entry name" value="DnaJ_domain"/>
</dbReference>
<evidence type="ECO:0000256" key="2">
    <source>
        <dbReference type="SAM" id="MobiDB-lite"/>
    </source>
</evidence>
<feature type="compositionally biased region" description="Low complexity" evidence="2">
    <location>
        <begin position="10"/>
        <end position="48"/>
    </location>
</feature>
<feature type="compositionally biased region" description="Low complexity" evidence="2">
    <location>
        <begin position="64"/>
        <end position="114"/>
    </location>
</feature>
<dbReference type="PANTHER" id="PTHR44157:SF1">
    <property type="entry name" value="DNAJ HOMOLOG SUBFAMILY C MEMBER 11"/>
    <property type="match status" value="1"/>
</dbReference>
<evidence type="ECO:0000313" key="5">
    <source>
        <dbReference type="Proteomes" id="UP000016923"/>
    </source>
</evidence>
<feature type="region of interest" description="Disordered" evidence="2">
    <location>
        <begin position="1"/>
        <end position="140"/>
    </location>
</feature>
<dbReference type="InterPro" id="IPR052243">
    <property type="entry name" value="Mito_inner_membrane_organizer"/>
</dbReference>
<sequence length="1447" mass="154311">MSDSRRRSSRSSSANHRSSGSSSSNTAPASATSTATAEKPATSSSSSSSRRHGSARHSSGGGPSSRSSSSLHRISSGSSQSKSRESLVSNSSSSSHRVYSSSSRASSSASLQPSIPEFESTSNPAPSISSGGGGGDGIYRNAAAANDSRFSLTDQFASTRSVLDFGFDDSASSIFDAQSIFSVGSSGYGGGYSRSGSRAPSIYGGAGVDTSGFGMVGGLDPFPELASSLARVAAGSEALTGSPWQSEEDYLGGSYSTVRDVAEDDDDDDDAATVGGRDDDDDDDDEDDTSTKRGSYTPKTSRSRAPSSAQVTVIEAGSHTDSWATPVTAHMISEDQVTPLPAPGLAPSVSTEHQAQPTQKQQLEQLEPEPPLHPSVDLAFVIPVYRTHYELLGLSREQLTASLPMASVEDRIDFDVRFAFYRLFRLFNSSISNGSSTFTSSPGSFSHSQPITSNLMPESLRPVVRRYFMEIENAYATLIDPVQRLEYNRFLDDLEDEIVAKNGYFYEDDDEEDADETTAITMTTSTAPGGKKDGAGAATGATPKGFPAAVRSAFVRRNDFQTTTDLGARYAVTGGGRADADVDGNTKSLLPSVPDLTSLDYALTQTVRFGLPGMRVYTQNGLLELQKNITVIRNILRERYGFFRKDQTAAKGKEGRRRSLSAAADTVDVWTAPRCGVPVLTLSASAYALSTAPAFAARNGGPEVMPPLGDRYQPLLSEVLGPARIAQLVHARASGCVVVGYRQEFWTQSAMAAAVAAREAAGPTSTAPWPPPPTFIVDVETEVLPRIAMTTRIAHSIPALPASVRKVETRLFGAPSTQPVNVELMVQGAEPVSLWAAASPPLLSTLLSTVTGRAPMPRLGLGVSRRVGACGNLFLCADSGNTWWASSPSTSTLLAPFMPPMVEVGYNIGPHELGMHAGNPLTGPSDRGLKGVDIDMNSLAKPVDPANSAGRANDAAVAPHGTWTISTATTGLGSMATYVRYGRTVFLTPLWRSPPTRMSADAQKRTRQRHTPQRALRVEAELCSADSLLPRVLSLPSSDGYLAVRVLAPFRWWGIRSGWASNTATGFSSTTPANTTPPKLGIEIALSGGGSGLNGGHGAVHVSLYWSRMGQRLKLPFLFVPAGGASSLSAGRLFFWAAVAPVAVMAVRELAQIYWRSAKLRFRAVQKRRKAKRDLAKGIAAAAAANDADRDENEDDSFVFDEVEDRVITRHRAEADELTMILATSVDAQKLLERKMVNAAPGRDAAAASLEDESPRDDELVILSAKYGVALTDDPDEQESGGGSGYGHGRHDSATSGLGSAGPALVGMASRNGWAPDYEVADVTAAVSALVVAADSGMDASVAHVVHPASGDEEQQYVWRGDRLVIPRGLRKNRILGFWDPAPSFERKQRDERARDRDQGRPPRRAKGKKVLHVRYLWKGQERIAEVGERDELRLPSYDDLESVMRR</sequence>
<feature type="compositionally biased region" description="Polar residues" evidence="2">
    <location>
        <begin position="348"/>
        <end position="360"/>
    </location>
</feature>
<evidence type="ECO:0000313" key="4">
    <source>
        <dbReference type="EMBL" id="EPE02790.1"/>
    </source>
</evidence>
<dbReference type="GO" id="GO:0005739">
    <property type="term" value="C:mitochondrion"/>
    <property type="evidence" value="ECO:0007669"/>
    <property type="project" value="GOC"/>
</dbReference>
<name>S3CQ94_OPHP1</name>
<reference evidence="4 5" key="1">
    <citation type="journal article" date="2013" name="BMC Genomics">
        <title>The genome and transcriptome of the pine saprophyte Ophiostoma piceae, and a comparison with the bark beetle-associated pine pathogen Grosmannia clavigera.</title>
        <authorList>
            <person name="Haridas S."/>
            <person name="Wang Y."/>
            <person name="Lim L."/>
            <person name="Massoumi Alamouti S."/>
            <person name="Jackman S."/>
            <person name="Docking R."/>
            <person name="Robertson G."/>
            <person name="Birol I."/>
            <person name="Bohlmann J."/>
            <person name="Breuil C."/>
        </authorList>
    </citation>
    <scope>NUCLEOTIDE SEQUENCE [LARGE SCALE GENOMIC DNA]</scope>
    <source>
        <strain evidence="4 5">UAMH 11346</strain>
    </source>
</reference>
<feature type="compositionally biased region" description="Basic and acidic residues" evidence="2">
    <location>
        <begin position="1387"/>
        <end position="1401"/>
    </location>
</feature>
<dbReference type="HOGENOM" id="CLU_258287_0_0_1"/>
<feature type="compositionally biased region" description="Acidic residues" evidence="2">
    <location>
        <begin position="278"/>
        <end position="288"/>
    </location>
</feature>
<feature type="compositionally biased region" description="Polar residues" evidence="2">
    <location>
        <begin position="292"/>
        <end position="311"/>
    </location>
</feature>
<gene>
    <name evidence="4" type="ORF">F503_08553</name>
</gene>
<dbReference type="InterPro" id="IPR024586">
    <property type="entry name" value="DnaJ-like_C11_C"/>
</dbReference>
<dbReference type="eggNOG" id="KOG0718">
    <property type="taxonomic scope" value="Eukaryota"/>
</dbReference>
<feature type="region of interest" description="Disordered" evidence="2">
    <location>
        <begin position="236"/>
        <end position="312"/>
    </location>
</feature>
<dbReference type="GO" id="GO:0042407">
    <property type="term" value="P:cristae formation"/>
    <property type="evidence" value="ECO:0007669"/>
    <property type="project" value="TreeGrafter"/>
</dbReference>
<evidence type="ECO:0000259" key="3">
    <source>
        <dbReference type="PROSITE" id="PS50076"/>
    </source>
</evidence>
<organism evidence="4 5">
    <name type="scientific">Ophiostoma piceae (strain UAMH 11346)</name>
    <name type="common">Sap stain fungus</name>
    <dbReference type="NCBI Taxonomy" id="1262450"/>
    <lineage>
        <taxon>Eukaryota</taxon>
        <taxon>Fungi</taxon>
        <taxon>Dikarya</taxon>
        <taxon>Ascomycota</taxon>
        <taxon>Pezizomycotina</taxon>
        <taxon>Sordariomycetes</taxon>
        <taxon>Sordariomycetidae</taxon>
        <taxon>Ophiostomatales</taxon>
        <taxon>Ophiostomataceae</taxon>
        <taxon>Ophiostoma</taxon>
    </lineage>
</organism>
<keyword evidence="5" id="KW-1185">Reference proteome</keyword>
<evidence type="ECO:0000256" key="1">
    <source>
        <dbReference type="ARBA" id="ARBA00023186"/>
    </source>
</evidence>
<feature type="region of interest" description="Disordered" evidence="2">
    <location>
        <begin position="337"/>
        <end position="365"/>
    </location>
</feature>
<dbReference type="Pfam" id="PF11875">
    <property type="entry name" value="DnaJ-like_C11_C"/>
    <property type="match status" value="1"/>
</dbReference>